<dbReference type="InterPro" id="IPR022062">
    <property type="entry name" value="DUF3618"/>
</dbReference>
<name>A0ABP5L7I7_9ACTN</name>
<keyword evidence="2" id="KW-1133">Transmembrane helix</keyword>
<comment type="caution">
    <text evidence="3">The sequence shown here is derived from an EMBL/GenBank/DDBJ whole genome shotgun (WGS) entry which is preliminary data.</text>
</comment>
<evidence type="ECO:0000256" key="2">
    <source>
        <dbReference type="SAM" id="Phobius"/>
    </source>
</evidence>
<sequence>MSTNGTSPDEIEADIERQREELAATVTQLQSKLDLKARAQQRAAELRDRATTESGSPRPELIAGAVVTVAVIGLLVWRRTR</sequence>
<feature type="coiled-coil region" evidence="1">
    <location>
        <begin position="12"/>
        <end position="49"/>
    </location>
</feature>
<evidence type="ECO:0008006" key="5">
    <source>
        <dbReference type="Google" id="ProtNLM"/>
    </source>
</evidence>
<dbReference type="Proteomes" id="UP001501771">
    <property type="component" value="Unassembled WGS sequence"/>
</dbReference>
<keyword evidence="2" id="KW-0472">Membrane</keyword>
<reference evidence="4" key="1">
    <citation type="journal article" date="2019" name="Int. J. Syst. Evol. Microbiol.">
        <title>The Global Catalogue of Microorganisms (GCM) 10K type strain sequencing project: providing services to taxonomists for standard genome sequencing and annotation.</title>
        <authorList>
            <consortium name="The Broad Institute Genomics Platform"/>
            <consortium name="The Broad Institute Genome Sequencing Center for Infectious Disease"/>
            <person name="Wu L."/>
            <person name="Ma J."/>
        </authorList>
    </citation>
    <scope>NUCLEOTIDE SEQUENCE [LARGE SCALE GENOMIC DNA]</scope>
    <source>
        <strain evidence="4">JCM 16022</strain>
    </source>
</reference>
<evidence type="ECO:0000256" key="1">
    <source>
        <dbReference type="SAM" id="Coils"/>
    </source>
</evidence>
<dbReference type="EMBL" id="BAAAQR010000003">
    <property type="protein sequence ID" value="GAA2142944.1"/>
    <property type="molecule type" value="Genomic_DNA"/>
</dbReference>
<evidence type="ECO:0000313" key="4">
    <source>
        <dbReference type="Proteomes" id="UP001501771"/>
    </source>
</evidence>
<proteinExistence type="predicted"/>
<dbReference type="Gene3D" id="1.10.357.10">
    <property type="entry name" value="Tetracycline Repressor, domain 2"/>
    <property type="match status" value="1"/>
</dbReference>
<organism evidence="3 4">
    <name type="scientific">Nocardioides koreensis</name>
    <dbReference type="NCBI Taxonomy" id="433651"/>
    <lineage>
        <taxon>Bacteria</taxon>
        <taxon>Bacillati</taxon>
        <taxon>Actinomycetota</taxon>
        <taxon>Actinomycetes</taxon>
        <taxon>Propionibacteriales</taxon>
        <taxon>Nocardioidaceae</taxon>
        <taxon>Nocardioides</taxon>
    </lineage>
</organism>
<dbReference type="Pfam" id="PF12277">
    <property type="entry name" value="DUF3618"/>
    <property type="match status" value="1"/>
</dbReference>
<keyword evidence="2" id="KW-0812">Transmembrane</keyword>
<keyword evidence="4" id="KW-1185">Reference proteome</keyword>
<protein>
    <recommendedName>
        <fullName evidence="5">DUF3618 domain-containing protein</fullName>
    </recommendedName>
</protein>
<gene>
    <name evidence="3" type="ORF">GCM10009844_14720</name>
</gene>
<dbReference type="RefSeq" id="WP_344149620.1">
    <property type="nucleotide sequence ID" value="NZ_BAAAQR010000003.1"/>
</dbReference>
<evidence type="ECO:0000313" key="3">
    <source>
        <dbReference type="EMBL" id="GAA2142944.1"/>
    </source>
</evidence>
<keyword evidence="1" id="KW-0175">Coiled coil</keyword>
<feature type="transmembrane region" description="Helical" evidence="2">
    <location>
        <begin position="61"/>
        <end position="77"/>
    </location>
</feature>
<accession>A0ABP5L7I7</accession>